<dbReference type="RefSeq" id="XP_003716612.1">
    <property type="nucleotide sequence ID" value="XM_003716564.1"/>
</dbReference>
<protein>
    <submittedName>
        <fullName evidence="1">Uncharacterized protein</fullName>
    </submittedName>
</protein>
<proteinExistence type="predicted"/>
<evidence type="ECO:0000313" key="2">
    <source>
        <dbReference type="Proteomes" id="UP000009058"/>
    </source>
</evidence>
<accession>G4N949</accession>
<dbReference type="AlphaFoldDB" id="G4N949"/>
<dbReference type="KEGG" id="mgr:MGG_17112"/>
<dbReference type="GeneID" id="12984526"/>
<sequence>MFPFFDEAQAICWKISFTHPSEKGAFLRAAGARSYVDYGELKPSQQALTALFPQPSLLYAWPVPPEPSSFSIATGY</sequence>
<reference evidence="1 2" key="1">
    <citation type="journal article" date="2005" name="Nature">
        <title>The genome sequence of the rice blast fungus Magnaporthe grisea.</title>
        <authorList>
            <person name="Dean R.A."/>
            <person name="Talbot N.J."/>
            <person name="Ebbole D.J."/>
            <person name="Farman M.L."/>
            <person name="Mitchell T.K."/>
            <person name="Orbach M.J."/>
            <person name="Thon M."/>
            <person name="Kulkarni R."/>
            <person name="Xu J.R."/>
            <person name="Pan H."/>
            <person name="Read N.D."/>
            <person name="Lee Y.H."/>
            <person name="Carbone I."/>
            <person name="Brown D."/>
            <person name="Oh Y.Y."/>
            <person name="Donofrio N."/>
            <person name="Jeong J.S."/>
            <person name="Soanes D.M."/>
            <person name="Djonovic S."/>
            <person name="Kolomiets E."/>
            <person name="Rehmeyer C."/>
            <person name="Li W."/>
            <person name="Harding M."/>
            <person name="Kim S."/>
            <person name="Lebrun M.H."/>
            <person name="Bohnert H."/>
            <person name="Coughlan S."/>
            <person name="Butler J."/>
            <person name="Calvo S."/>
            <person name="Ma L.J."/>
            <person name="Nicol R."/>
            <person name="Purcell S."/>
            <person name="Nusbaum C."/>
            <person name="Galagan J.E."/>
            <person name="Birren B.W."/>
        </authorList>
    </citation>
    <scope>NUCLEOTIDE SEQUENCE [LARGE SCALE GENOMIC DNA]</scope>
    <source>
        <strain evidence="2">70-15 / ATCC MYA-4617 / FGSC 8958</strain>
    </source>
</reference>
<keyword evidence="2" id="KW-1185">Reference proteome</keyword>
<organism evidence="1 2">
    <name type="scientific">Pyricularia oryzae (strain 70-15 / ATCC MYA-4617 / FGSC 8958)</name>
    <name type="common">Rice blast fungus</name>
    <name type="synonym">Magnaporthe oryzae</name>
    <dbReference type="NCBI Taxonomy" id="242507"/>
    <lineage>
        <taxon>Eukaryota</taxon>
        <taxon>Fungi</taxon>
        <taxon>Dikarya</taxon>
        <taxon>Ascomycota</taxon>
        <taxon>Pezizomycotina</taxon>
        <taxon>Sordariomycetes</taxon>
        <taxon>Sordariomycetidae</taxon>
        <taxon>Magnaporthales</taxon>
        <taxon>Pyriculariaceae</taxon>
        <taxon>Pyricularia</taxon>
    </lineage>
</organism>
<name>G4N949_PYRO7</name>
<dbReference type="InParanoid" id="G4N949"/>
<dbReference type="HOGENOM" id="CLU_2654980_0_0_1"/>
<reference key="2">
    <citation type="submission" date="2011-05" db="EMBL/GenBank/DDBJ databases">
        <title>The Genome Sequence of Magnaporthe oryzae 70-15.</title>
        <authorList>
            <consortium name="The Broad Institute Genome Sequencing Platform"/>
            <person name="Ma L.-J."/>
            <person name="Dead R."/>
            <person name="Young S.K."/>
            <person name="Zeng Q."/>
            <person name="Gargeya S."/>
            <person name="Fitzgerald M."/>
            <person name="Haas B."/>
            <person name="Abouelleil A."/>
            <person name="Alvarado L."/>
            <person name="Arachchi H.M."/>
            <person name="Berlin A."/>
            <person name="Brown A."/>
            <person name="Chapman S.B."/>
            <person name="Chen Z."/>
            <person name="Dunbar C."/>
            <person name="Freedman E."/>
            <person name="Gearin G."/>
            <person name="Gellesch M."/>
            <person name="Goldberg J."/>
            <person name="Griggs A."/>
            <person name="Gujja S."/>
            <person name="Heiman D."/>
            <person name="Howarth C."/>
            <person name="Larson L."/>
            <person name="Lui A."/>
            <person name="MacDonald P.J.P."/>
            <person name="Mehta T."/>
            <person name="Montmayeur A."/>
            <person name="Murphy C."/>
            <person name="Neiman D."/>
            <person name="Pearson M."/>
            <person name="Priest M."/>
            <person name="Roberts A."/>
            <person name="Saif S."/>
            <person name="Shea T."/>
            <person name="Shenoy N."/>
            <person name="Sisk P."/>
            <person name="Stolte C."/>
            <person name="Sykes S."/>
            <person name="Yandava C."/>
            <person name="Wortman J."/>
            <person name="Nusbaum C."/>
            <person name="Birren B."/>
        </authorList>
    </citation>
    <scope>NUCLEOTIDE SEQUENCE</scope>
    <source>
        <strain>70-15</strain>
    </source>
</reference>
<evidence type="ECO:0000313" key="1">
    <source>
        <dbReference type="EMBL" id="EHA50293.1"/>
    </source>
</evidence>
<dbReference type="VEuPathDB" id="FungiDB:MGG_17112"/>
<dbReference type="Proteomes" id="UP000009058">
    <property type="component" value="Chromosome 4"/>
</dbReference>
<gene>
    <name evidence="1" type="ORF">MGG_17112</name>
</gene>
<dbReference type="EMBL" id="CM001234">
    <property type="protein sequence ID" value="EHA50293.1"/>
    <property type="molecule type" value="Genomic_DNA"/>
</dbReference>